<accession>A0A7C1FS82</accession>
<name>A0A7C1FS82_9CHLR</name>
<evidence type="ECO:0000313" key="1">
    <source>
        <dbReference type="EMBL" id="HDX30291.1"/>
    </source>
</evidence>
<dbReference type="GO" id="GO:0000271">
    <property type="term" value="P:polysaccharide biosynthetic process"/>
    <property type="evidence" value="ECO:0007669"/>
    <property type="project" value="TreeGrafter"/>
</dbReference>
<comment type="caution">
    <text evidence="1">The sequence shown here is derived from an EMBL/GenBank/DDBJ whole genome shotgun (WGS) entry which is preliminary data.</text>
</comment>
<dbReference type="EMBL" id="DSMG01000034">
    <property type="protein sequence ID" value="HDX30291.1"/>
    <property type="molecule type" value="Genomic_DNA"/>
</dbReference>
<dbReference type="PANTHER" id="PTHR30244">
    <property type="entry name" value="TRANSAMINASE"/>
    <property type="match status" value="1"/>
</dbReference>
<sequence>MKVSQLSRDGEHARCVIGYNYRLSNVLAAIGRGQLRVLAERVQRKREIFETYCRLLGDLPGIAFMPEALWGRCTRWLTCITVDPAQFGATREDIRLALEREDIESRPLWKPMHLQLVFAGCEVVGGAVAEALFRDGLCLPSGTAISQADLERVARVIRSCRR</sequence>
<dbReference type="GO" id="GO:0030170">
    <property type="term" value="F:pyridoxal phosphate binding"/>
    <property type="evidence" value="ECO:0007669"/>
    <property type="project" value="TreeGrafter"/>
</dbReference>
<dbReference type="AlphaFoldDB" id="A0A7C1FS82"/>
<gene>
    <name evidence="1" type="ORF">ENQ20_02230</name>
</gene>
<dbReference type="InterPro" id="IPR015422">
    <property type="entry name" value="PyrdxlP-dep_Trfase_small"/>
</dbReference>
<dbReference type="Pfam" id="PF01041">
    <property type="entry name" value="DegT_DnrJ_EryC1"/>
    <property type="match status" value="1"/>
</dbReference>
<proteinExistence type="predicted"/>
<dbReference type="GO" id="GO:0008483">
    <property type="term" value="F:transaminase activity"/>
    <property type="evidence" value="ECO:0007669"/>
    <property type="project" value="TreeGrafter"/>
</dbReference>
<dbReference type="Gene3D" id="3.90.1150.10">
    <property type="entry name" value="Aspartate Aminotransferase, domain 1"/>
    <property type="match status" value="1"/>
</dbReference>
<organism evidence="1">
    <name type="scientific">Caldilinea aerophila</name>
    <dbReference type="NCBI Taxonomy" id="133453"/>
    <lineage>
        <taxon>Bacteria</taxon>
        <taxon>Bacillati</taxon>
        <taxon>Chloroflexota</taxon>
        <taxon>Caldilineae</taxon>
        <taxon>Caldilineales</taxon>
        <taxon>Caldilineaceae</taxon>
        <taxon>Caldilinea</taxon>
    </lineage>
</organism>
<evidence type="ECO:0008006" key="2">
    <source>
        <dbReference type="Google" id="ProtNLM"/>
    </source>
</evidence>
<dbReference type="SUPFAM" id="SSF53383">
    <property type="entry name" value="PLP-dependent transferases"/>
    <property type="match status" value="1"/>
</dbReference>
<dbReference type="InterPro" id="IPR015424">
    <property type="entry name" value="PyrdxlP-dep_Trfase"/>
</dbReference>
<dbReference type="InterPro" id="IPR000653">
    <property type="entry name" value="DegT/StrS_aminotransferase"/>
</dbReference>
<dbReference type="PANTHER" id="PTHR30244:SF34">
    <property type="entry name" value="DTDP-4-AMINO-4,6-DIDEOXYGALACTOSE TRANSAMINASE"/>
    <property type="match status" value="1"/>
</dbReference>
<reference evidence="1" key="1">
    <citation type="journal article" date="2020" name="mSystems">
        <title>Genome- and Community-Level Interaction Insights into Carbon Utilization and Element Cycling Functions of Hydrothermarchaeota in Hydrothermal Sediment.</title>
        <authorList>
            <person name="Zhou Z."/>
            <person name="Liu Y."/>
            <person name="Xu W."/>
            <person name="Pan J."/>
            <person name="Luo Z.H."/>
            <person name="Li M."/>
        </authorList>
    </citation>
    <scope>NUCLEOTIDE SEQUENCE [LARGE SCALE GENOMIC DNA]</scope>
    <source>
        <strain evidence="1">SpSt-289</strain>
    </source>
</reference>
<protein>
    <recommendedName>
        <fullName evidence="2">Aminotransferase</fullName>
    </recommendedName>
</protein>